<evidence type="ECO:0000256" key="20">
    <source>
        <dbReference type="SAM" id="MobiDB-lite"/>
    </source>
</evidence>
<keyword evidence="10" id="KW-0479">Metal-binding</keyword>
<dbReference type="InterPro" id="IPR006845">
    <property type="entry name" value="Pex_N"/>
</dbReference>
<evidence type="ECO:0000256" key="17">
    <source>
        <dbReference type="ARBA" id="ARBA00023140"/>
    </source>
</evidence>
<keyword evidence="8" id="KW-0808">Transferase</keyword>
<evidence type="ECO:0000256" key="16">
    <source>
        <dbReference type="ARBA" id="ARBA00023136"/>
    </source>
</evidence>
<dbReference type="InterPro" id="IPR013083">
    <property type="entry name" value="Znf_RING/FYVE/PHD"/>
</dbReference>
<evidence type="ECO:0000256" key="2">
    <source>
        <dbReference type="ARBA" id="ARBA00004585"/>
    </source>
</evidence>
<dbReference type="GO" id="GO:0016562">
    <property type="term" value="P:protein import into peroxisome matrix, receptor recycling"/>
    <property type="evidence" value="ECO:0007669"/>
    <property type="project" value="UniProtKB-ARBA"/>
</dbReference>
<comment type="catalytic activity">
    <reaction evidence="1">
        <text>S-ubiquitinyl-[E2 ubiquitin-conjugating enzyme]-L-cysteine + [acceptor protein]-L-lysine = [E2 ubiquitin-conjugating enzyme]-L-cysteine + N(6)-ubiquitinyl-[acceptor protein]-L-lysine.</text>
        <dbReference type="EC" id="2.3.2.27"/>
    </reaction>
</comment>
<proteinExistence type="inferred from homology"/>
<evidence type="ECO:0000256" key="19">
    <source>
        <dbReference type="PROSITE-ProRule" id="PRU00175"/>
    </source>
</evidence>
<name>A0A0F8DGL4_CERFI</name>
<dbReference type="Pfam" id="PF13639">
    <property type="entry name" value="zf-RING_2"/>
    <property type="match status" value="1"/>
</dbReference>
<evidence type="ECO:0000256" key="13">
    <source>
        <dbReference type="ARBA" id="ARBA00022833"/>
    </source>
</evidence>
<dbReference type="PROSITE" id="PS00518">
    <property type="entry name" value="ZF_RING_1"/>
    <property type="match status" value="1"/>
</dbReference>
<evidence type="ECO:0000313" key="23">
    <source>
        <dbReference type="Proteomes" id="UP000034841"/>
    </source>
</evidence>
<evidence type="ECO:0000256" key="6">
    <source>
        <dbReference type="ARBA" id="ARBA00022448"/>
    </source>
</evidence>
<evidence type="ECO:0000313" key="22">
    <source>
        <dbReference type="EMBL" id="KKF95079.1"/>
    </source>
</evidence>
<keyword evidence="6" id="KW-0813">Transport</keyword>
<comment type="subcellular location">
    <subcellularLocation>
        <location evidence="2">Peroxisome membrane</location>
        <topology evidence="2">Multi-pass membrane protein</topology>
    </subcellularLocation>
</comment>
<keyword evidence="15" id="KW-1133">Transmembrane helix</keyword>
<keyword evidence="11 19" id="KW-0863">Zinc-finger</keyword>
<dbReference type="InterPro" id="IPR017907">
    <property type="entry name" value="Znf_RING_CS"/>
</dbReference>
<sequence length="463" mass="48986">MPLNTESTTTPASSSPPTAQTSLTSLTSPSAEAPLLASASPLESQPSSDPVSAILSNARTKAASPATSPFPFAAAPDVIRAHQKDAYFQGHLVSQISGLHRLLLGARSAHKWTTETETAASLLYLSLTTLLGNRTLGEEYCDVVSLHAPTGTLPTLRRRAVYIASSVLLPYAVTKALPSMRARARAFIVSKLARLPPYTFEARVWRYLGTHLSTILSSAPAHAVALALFYFSGTYYETAKRVFGLRHVFTHKVAQTPDRAGYEVLGVLLVIQLAVSGWIHARQLITGSSDDADAEAALAAEVRAAQARSGLGSVSLGAGDGSSTTLANAPADLADILLGTASNSSASASTTLALQTPAALTPITANSSSAKLDISAITHTPLLNTPHYSLDDDKTMAYISGMQQRKCTLCLEALRDPAATQCGHVFCWTCISDWVKEKPECPLCRRAALVQHVLPLRAATIET</sequence>
<evidence type="ECO:0000259" key="21">
    <source>
        <dbReference type="PROSITE" id="PS50089"/>
    </source>
</evidence>
<evidence type="ECO:0000256" key="5">
    <source>
        <dbReference type="ARBA" id="ARBA00012483"/>
    </source>
</evidence>
<dbReference type="EC" id="2.3.2.27" evidence="5"/>
<dbReference type="InterPro" id="IPR025654">
    <property type="entry name" value="PEX2/10"/>
</dbReference>
<evidence type="ECO:0000256" key="8">
    <source>
        <dbReference type="ARBA" id="ARBA00022679"/>
    </source>
</evidence>
<dbReference type="EMBL" id="LBBL01000122">
    <property type="protein sequence ID" value="KKF95079.1"/>
    <property type="molecule type" value="Genomic_DNA"/>
</dbReference>
<comment type="caution">
    <text evidence="22">The sequence shown here is derived from an EMBL/GenBank/DDBJ whole genome shotgun (WGS) entry which is preliminary data.</text>
</comment>
<dbReference type="PANTHER" id="PTHR23350:SF0">
    <property type="entry name" value="PEROXISOME BIOGENESIS FACTOR 10"/>
    <property type="match status" value="1"/>
</dbReference>
<keyword evidence="9" id="KW-0812">Transmembrane</keyword>
<dbReference type="PROSITE" id="PS50089">
    <property type="entry name" value="ZF_RING_2"/>
    <property type="match status" value="1"/>
</dbReference>
<dbReference type="Pfam" id="PF04757">
    <property type="entry name" value="Pex2_Pex12"/>
    <property type="match status" value="1"/>
</dbReference>
<comment type="pathway">
    <text evidence="3">Protein modification; protein ubiquitination.</text>
</comment>
<evidence type="ECO:0000256" key="15">
    <source>
        <dbReference type="ARBA" id="ARBA00022989"/>
    </source>
</evidence>
<dbReference type="GO" id="GO:0016567">
    <property type="term" value="P:protein ubiquitination"/>
    <property type="evidence" value="ECO:0007669"/>
    <property type="project" value="UniProtKB-ARBA"/>
</dbReference>
<dbReference type="PANTHER" id="PTHR23350">
    <property type="entry name" value="PEROXISOME ASSEMBLY PROTEIN 10"/>
    <property type="match status" value="1"/>
</dbReference>
<evidence type="ECO:0000256" key="7">
    <source>
        <dbReference type="ARBA" id="ARBA00022593"/>
    </source>
</evidence>
<gene>
    <name evidence="22" type="primary">PEX10</name>
    <name evidence="22" type="ORF">CFO_g2559</name>
</gene>
<dbReference type="AlphaFoldDB" id="A0A0F8DGL4"/>
<keyword evidence="16" id="KW-0472">Membrane</keyword>
<reference evidence="22 23" key="1">
    <citation type="submission" date="2015-04" db="EMBL/GenBank/DDBJ databases">
        <title>Genome sequence of Ceratocystis platani, a major pathogen of plane trees.</title>
        <authorList>
            <person name="Belbahri L."/>
        </authorList>
    </citation>
    <scope>NUCLEOTIDE SEQUENCE [LARGE SCALE GENOMIC DNA]</scope>
    <source>
        <strain evidence="22 23">CFO</strain>
    </source>
</reference>
<dbReference type="Gene3D" id="3.30.40.10">
    <property type="entry name" value="Zinc/RING finger domain, C3HC4 (zinc finger)"/>
    <property type="match status" value="1"/>
</dbReference>
<evidence type="ECO:0000256" key="10">
    <source>
        <dbReference type="ARBA" id="ARBA00022723"/>
    </source>
</evidence>
<feature type="compositionally biased region" description="Low complexity" evidence="20">
    <location>
        <begin position="1"/>
        <end position="48"/>
    </location>
</feature>
<keyword evidence="7" id="KW-0962">Peroxisome biogenesis</keyword>
<dbReference type="OrthoDB" id="6270329at2759"/>
<comment type="similarity">
    <text evidence="4">Belongs to the pex2/pex10/pex12 family.</text>
</comment>
<organism evidence="22 23">
    <name type="scientific">Ceratocystis fimbriata f. sp. platani</name>
    <dbReference type="NCBI Taxonomy" id="88771"/>
    <lineage>
        <taxon>Eukaryota</taxon>
        <taxon>Fungi</taxon>
        <taxon>Dikarya</taxon>
        <taxon>Ascomycota</taxon>
        <taxon>Pezizomycotina</taxon>
        <taxon>Sordariomycetes</taxon>
        <taxon>Hypocreomycetidae</taxon>
        <taxon>Microascales</taxon>
        <taxon>Ceratocystidaceae</taxon>
        <taxon>Ceratocystis</taxon>
    </lineage>
</organism>
<dbReference type="SUPFAM" id="SSF57850">
    <property type="entry name" value="RING/U-box"/>
    <property type="match status" value="1"/>
</dbReference>
<dbReference type="CDD" id="cd16527">
    <property type="entry name" value="RING-HC_PEX10"/>
    <property type="match status" value="1"/>
</dbReference>
<evidence type="ECO:0000256" key="11">
    <source>
        <dbReference type="ARBA" id="ARBA00022771"/>
    </source>
</evidence>
<protein>
    <recommendedName>
        <fullName evidence="5">RING-type E3 ubiquitin transferase</fullName>
        <ecNumber evidence="5">2.3.2.27</ecNumber>
    </recommendedName>
    <alternativeName>
        <fullName evidence="18">Peroxin-10</fullName>
    </alternativeName>
</protein>
<keyword evidence="23" id="KW-1185">Reference proteome</keyword>
<dbReference type="GO" id="GO:0061630">
    <property type="term" value="F:ubiquitin protein ligase activity"/>
    <property type="evidence" value="ECO:0007669"/>
    <property type="project" value="UniProtKB-EC"/>
</dbReference>
<evidence type="ECO:0000256" key="3">
    <source>
        <dbReference type="ARBA" id="ARBA00004906"/>
    </source>
</evidence>
<evidence type="ECO:0000256" key="4">
    <source>
        <dbReference type="ARBA" id="ARBA00008704"/>
    </source>
</evidence>
<keyword evidence="13" id="KW-0862">Zinc</keyword>
<dbReference type="GO" id="GO:0005778">
    <property type="term" value="C:peroxisomal membrane"/>
    <property type="evidence" value="ECO:0007669"/>
    <property type="project" value="UniProtKB-SubCell"/>
</dbReference>
<evidence type="ECO:0000256" key="1">
    <source>
        <dbReference type="ARBA" id="ARBA00000900"/>
    </source>
</evidence>
<evidence type="ECO:0000256" key="14">
    <source>
        <dbReference type="ARBA" id="ARBA00022927"/>
    </source>
</evidence>
<feature type="region of interest" description="Disordered" evidence="20">
    <location>
        <begin position="1"/>
        <end position="51"/>
    </location>
</feature>
<keyword evidence="17" id="KW-0576">Peroxisome</keyword>
<dbReference type="SMART" id="SM00184">
    <property type="entry name" value="RING"/>
    <property type="match status" value="1"/>
</dbReference>
<evidence type="ECO:0000256" key="12">
    <source>
        <dbReference type="ARBA" id="ARBA00022786"/>
    </source>
</evidence>
<keyword evidence="14" id="KW-0653">Protein transport</keyword>
<keyword evidence="12" id="KW-0833">Ubl conjugation pathway</keyword>
<evidence type="ECO:0000256" key="9">
    <source>
        <dbReference type="ARBA" id="ARBA00022692"/>
    </source>
</evidence>
<dbReference type="FunFam" id="3.30.40.10:FF:000395">
    <property type="entry name" value="Putative Peroxisome biosynthesis protein (Peroxin-10)"/>
    <property type="match status" value="1"/>
</dbReference>
<evidence type="ECO:0000256" key="18">
    <source>
        <dbReference type="ARBA" id="ARBA00041230"/>
    </source>
</evidence>
<dbReference type="InterPro" id="IPR001841">
    <property type="entry name" value="Znf_RING"/>
</dbReference>
<dbReference type="GO" id="GO:0008270">
    <property type="term" value="F:zinc ion binding"/>
    <property type="evidence" value="ECO:0007669"/>
    <property type="project" value="UniProtKB-KW"/>
</dbReference>
<feature type="domain" description="RING-type" evidence="21">
    <location>
        <begin position="407"/>
        <end position="445"/>
    </location>
</feature>
<dbReference type="Proteomes" id="UP000034841">
    <property type="component" value="Unassembled WGS sequence"/>
</dbReference>
<accession>A0A0F8DGL4</accession>